<dbReference type="AlphaFoldDB" id="A0A0N7LST7"/>
<protein>
    <submittedName>
        <fullName evidence="3">Tripartite tricarboxylate transporter TctB family protein</fullName>
    </submittedName>
</protein>
<gene>
    <name evidence="3" type="ORF">THS5294_00088</name>
</gene>
<dbReference type="PROSITE" id="PS51257">
    <property type="entry name" value="PROKAR_LIPOPROTEIN"/>
    <property type="match status" value="1"/>
</dbReference>
<dbReference type="InterPro" id="IPR009936">
    <property type="entry name" value="DUF1468"/>
</dbReference>
<reference evidence="3 4" key="1">
    <citation type="submission" date="2015-09" db="EMBL/GenBank/DDBJ databases">
        <authorList>
            <consortium name="Swine Surveillance"/>
        </authorList>
    </citation>
    <scope>NUCLEOTIDE SEQUENCE [LARGE SCALE GENOMIC DNA]</scope>
    <source>
        <strain evidence="3 4">CECT 5294</strain>
    </source>
</reference>
<evidence type="ECO:0000313" key="4">
    <source>
        <dbReference type="Proteomes" id="UP000051298"/>
    </source>
</evidence>
<keyword evidence="1" id="KW-1133">Transmembrane helix</keyword>
<dbReference type="STRING" id="266809.PM03_06685"/>
<feature type="transmembrane region" description="Helical" evidence="1">
    <location>
        <begin position="45"/>
        <end position="65"/>
    </location>
</feature>
<feature type="transmembrane region" description="Helical" evidence="1">
    <location>
        <begin position="86"/>
        <end position="103"/>
    </location>
</feature>
<proteinExistence type="predicted"/>
<feature type="domain" description="DUF1468" evidence="2">
    <location>
        <begin position="17"/>
        <end position="155"/>
    </location>
</feature>
<evidence type="ECO:0000313" key="3">
    <source>
        <dbReference type="EMBL" id="CUH58810.1"/>
    </source>
</evidence>
<sequence length="163" mass="17245">MSPKTIQFQLGLGACLAAAFLVLWAIPNWVSSPSNVSNIVLAPVFWPYALSGITGLVGLGLLLAARGASPVPDAEAEPAADDGLSWVRLSALAVIMVATMFALPRLGMVWTAMIVFVLTAFLFRTRHPITALICAVVIPLALYLFFAKVAGVAIPQGIFVRLP</sequence>
<evidence type="ECO:0000256" key="1">
    <source>
        <dbReference type="SAM" id="Phobius"/>
    </source>
</evidence>
<organism evidence="3 4">
    <name type="scientific">Thalassobacter stenotrophicus</name>
    <dbReference type="NCBI Taxonomy" id="266809"/>
    <lineage>
        <taxon>Bacteria</taxon>
        <taxon>Pseudomonadati</taxon>
        <taxon>Pseudomonadota</taxon>
        <taxon>Alphaproteobacteria</taxon>
        <taxon>Rhodobacterales</taxon>
        <taxon>Roseobacteraceae</taxon>
        <taxon>Thalassobacter</taxon>
    </lineage>
</organism>
<name>A0A0N7LST7_9RHOB</name>
<dbReference type="RefSeq" id="WP_058122168.1">
    <property type="nucleotide sequence ID" value="NZ_CYRX01000005.1"/>
</dbReference>
<dbReference type="Pfam" id="PF07331">
    <property type="entry name" value="TctB"/>
    <property type="match status" value="1"/>
</dbReference>
<dbReference type="Proteomes" id="UP000051298">
    <property type="component" value="Unassembled WGS sequence"/>
</dbReference>
<evidence type="ECO:0000259" key="2">
    <source>
        <dbReference type="Pfam" id="PF07331"/>
    </source>
</evidence>
<feature type="transmembrane region" description="Helical" evidence="1">
    <location>
        <begin position="132"/>
        <end position="154"/>
    </location>
</feature>
<keyword evidence="1" id="KW-0472">Membrane</keyword>
<dbReference type="EMBL" id="CYRX01000005">
    <property type="protein sequence ID" value="CUH58810.1"/>
    <property type="molecule type" value="Genomic_DNA"/>
</dbReference>
<keyword evidence="1" id="KW-0812">Transmembrane</keyword>
<feature type="transmembrane region" description="Helical" evidence="1">
    <location>
        <begin position="109"/>
        <end position="125"/>
    </location>
</feature>
<dbReference type="eggNOG" id="ENOG50322JR">
    <property type="taxonomic scope" value="Bacteria"/>
</dbReference>
<accession>A0A0N7LST7</accession>